<dbReference type="STRING" id="1122252.SAMN05660443_2822"/>
<evidence type="ECO:0008006" key="3">
    <source>
        <dbReference type="Google" id="ProtNLM"/>
    </source>
</evidence>
<dbReference type="InterPro" id="IPR009003">
    <property type="entry name" value="Peptidase_S1_PA"/>
</dbReference>
<protein>
    <recommendedName>
        <fullName evidence="3">Trypsin-like peptidase domain-containing protein</fullName>
    </recommendedName>
</protein>
<evidence type="ECO:0000313" key="1">
    <source>
        <dbReference type="EMBL" id="SFC48386.1"/>
    </source>
</evidence>
<keyword evidence="2" id="KW-1185">Reference proteome</keyword>
<sequence length="250" mass="27133">MIGISEPSVKSLFIEMRFNDQPLATGTAFLVNGKNGPLLITNRHNVTGRNPYTGEPLSSTAGVPNQMVIVHNRKGRLGEWVTRTELILDPEENPLWIEHPTLGGDADFVALPLTALDDVEIVPYDVFNTGPKFNVGPADILSVVGFPFGLQAGGSLAVWATGFMASEPDVDFNNWPVFLIDCRSRQGQSGSAVIAHRAEGTAMMIDGKLGSFTNTVYKFLGIYSGRINKESDLGIVWRASAIQELVESIE</sequence>
<name>A0A1I1JIU0_9GAMM</name>
<dbReference type="SUPFAM" id="SSF50494">
    <property type="entry name" value="Trypsin-like serine proteases"/>
    <property type="match status" value="1"/>
</dbReference>
<gene>
    <name evidence="1" type="ORF">SAMN05660443_2822</name>
</gene>
<proteinExistence type="predicted"/>
<dbReference type="RefSeq" id="WP_091964990.1">
    <property type="nucleotide sequence ID" value="NZ_FOLH01000007.1"/>
</dbReference>
<dbReference type="OrthoDB" id="7191282at2"/>
<dbReference type="Proteomes" id="UP000199058">
    <property type="component" value="Unassembled WGS sequence"/>
</dbReference>
<organism evidence="1 2">
    <name type="scientific">Marinospirillum celere</name>
    <dbReference type="NCBI Taxonomy" id="1122252"/>
    <lineage>
        <taxon>Bacteria</taxon>
        <taxon>Pseudomonadati</taxon>
        <taxon>Pseudomonadota</taxon>
        <taxon>Gammaproteobacteria</taxon>
        <taxon>Oceanospirillales</taxon>
        <taxon>Oceanospirillaceae</taxon>
        <taxon>Marinospirillum</taxon>
    </lineage>
</organism>
<dbReference type="Pfam" id="PF13365">
    <property type="entry name" value="Trypsin_2"/>
    <property type="match status" value="1"/>
</dbReference>
<accession>A0A1I1JIU0</accession>
<dbReference type="AlphaFoldDB" id="A0A1I1JIU0"/>
<evidence type="ECO:0000313" key="2">
    <source>
        <dbReference type="Proteomes" id="UP000199058"/>
    </source>
</evidence>
<dbReference type="EMBL" id="FOLH01000007">
    <property type="protein sequence ID" value="SFC48386.1"/>
    <property type="molecule type" value="Genomic_DNA"/>
</dbReference>
<reference evidence="1 2" key="1">
    <citation type="submission" date="2016-10" db="EMBL/GenBank/DDBJ databases">
        <authorList>
            <person name="de Groot N.N."/>
        </authorList>
    </citation>
    <scope>NUCLEOTIDE SEQUENCE [LARGE SCALE GENOMIC DNA]</scope>
    <source>
        <strain evidence="1 2">DSM 18438</strain>
    </source>
</reference>